<dbReference type="SUPFAM" id="SSF46938">
    <property type="entry name" value="CRAL/TRIO N-terminal domain"/>
    <property type="match status" value="1"/>
</dbReference>
<evidence type="ECO:0000259" key="1">
    <source>
        <dbReference type="PROSITE" id="PS50191"/>
    </source>
</evidence>
<sequence>MLLEELTEEEKAVVLAEVGYTRRQLDSDLEHIKDWLKLQHHLPPSRLTESDSFLKMYLTGCKGSLEKAKRKIDAYYSLRSCSEIFDCRNPLDSNYVNLMNLIYYAPSPKTASNQRFMFFRLADVDQEKFDSLSLMRNALNIAELVLRYENISMRFSLLYDTKGVTIGNHLAKISPLQIKDFIYYAFNALPYRYGNIYIINAPEYFVVTLNTLILPLLTKKLKSKIHVTANGFEEVSQYFDKSVVPRDYGGDLPPLKELHDFWRGLEIERKDWYMNEVSERCEESKRIIPEDPTNPFFGVPGSLKKLVVD</sequence>
<dbReference type="SMART" id="SM00516">
    <property type="entry name" value="SEC14"/>
    <property type="match status" value="1"/>
</dbReference>
<name>A0A224XSQ8_9HEMI</name>
<organism evidence="2">
    <name type="scientific">Panstrongylus lignarius</name>
    <dbReference type="NCBI Taxonomy" id="156445"/>
    <lineage>
        <taxon>Eukaryota</taxon>
        <taxon>Metazoa</taxon>
        <taxon>Ecdysozoa</taxon>
        <taxon>Arthropoda</taxon>
        <taxon>Hexapoda</taxon>
        <taxon>Insecta</taxon>
        <taxon>Pterygota</taxon>
        <taxon>Neoptera</taxon>
        <taxon>Paraneoptera</taxon>
        <taxon>Hemiptera</taxon>
        <taxon>Heteroptera</taxon>
        <taxon>Panheteroptera</taxon>
        <taxon>Cimicomorpha</taxon>
        <taxon>Reduviidae</taxon>
        <taxon>Triatominae</taxon>
        <taxon>Panstrongylus</taxon>
    </lineage>
</organism>
<dbReference type="Gene3D" id="3.40.525.10">
    <property type="entry name" value="CRAL-TRIO lipid binding domain"/>
    <property type="match status" value="1"/>
</dbReference>
<dbReference type="InterPro" id="IPR036865">
    <property type="entry name" value="CRAL-TRIO_dom_sf"/>
</dbReference>
<dbReference type="SUPFAM" id="SSF52087">
    <property type="entry name" value="CRAL/TRIO domain"/>
    <property type="match status" value="1"/>
</dbReference>
<reference evidence="2" key="1">
    <citation type="journal article" date="2018" name="PLoS Negl. Trop. Dis.">
        <title>An insight into the salivary gland and fat body transcriptome of Panstrongylus lignarius (Hemiptera: Heteroptera), the main vector of Chagas disease in Peru.</title>
        <authorList>
            <person name="Nevoa J.C."/>
            <person name="Mendes M.T."/>
            <person name="da Silva M.V."/>
            <person name="Soares S.C."/>
            <person name="Oliveira C.J.F."/>
            <person name="Ribeiro J.M.C."/>
        </authorList>
    </citation>
    <scope>NUCLEOTIDE SEQUENCE</scope>
</reference>
<dbReference type="AlphaFoldDB" id="A0A224XSQ8"/>
<proteinExistence type="predicted"/>
<dbReference type="InterPro" id="IPR001251">
    <property type="entry name" value="CRAL-TRIO_dom"/>
</dbReference>
<dbReference type="InterPro" id="IPR036273">
    <property type="entry name" value="CRAL/TRIO_N_dom_sf"/>
</dbReference>
<evidence type="ECO:0000313" key="2">
    <source>
        <dbReference type="EMBL" id="JAW11562.1"/>
    </source>
</evidence>
<protein>
    <submittedName>
        <fullName evidence="2">Putative phosphatidylinositol transfer protein sec14</fullName>
    </submittedName>
</protein>
<accession>A0A224XSQ8</accession>
<dbReference type="EMBL" id="GFTR01004864">
    <property type="protein sequence ID" value="JAW11562.1"/>
    <property type="molecule type" value="Transcribed_RNA"/>
</dbReference>
<dbReference type="GO" id="GO:1902936">
    <property type="term" value="F:phosphatidylinositol bisphosphate binding"/>
    <property type="evidence" value="ECO:0007669"/>
    <property type="project" value="TreeGrafter"/>
</dbReference>
<dbReference type="PANTHER" id="PTHR10174">
    <property type="entry name" value="ALPHA-TOCOPHEROL TRANSFER PROTEIN-RELATED"/>
    <property type="match status" value="1"/>
</dbReference>
<dbReference type="CDD" id="cd00170">
    <property type="entry name" value="SEC14"/>
    <property type="match status" value="1"/>
</dbReference>
<feature type="domain" description="CRAL-TRIO" evidence="1">
    <location>
        <begin position="92"/>
        <end position="256"/>
    </location>
</feature>
<dbReference type="Pfam" id="PF00650">
    <property type="entry name" value="CRAL_TRIO"/>
    <property type="match status" value="1"/>
</dbReference>
<dbReference type="PROSITE" id="PS50191">
    <property type="entry name" value="CRAL_TRIO"/>
    <property type="match status" value="1"/>
</dbReference>
<dbReference type="GO" id="GO:0016020">
    <property type="term" value="C:membrane"/>
    <property type="evidence" value="ECO:0007669"/>
    <property type="project" value="TreeGrafter"/>
</dbReference>
<dbReference type="PANTHER" id="PTHR10174:SF224">
    <property type="entry name" value="RETINOL-BINDING PROTEIN PINTA"/>
    <property type="match status" value="1"/>
</dbReference>